<dbReference type="Proteomes" id="UP001164632">
    <property type="component" value="Chromosome"/>
</dbReference>
<name>A0AA47E4S0_9GAMM</name>
<dbReference type="RefSeq" id="WP_198757099.1">
    <property type="nucleotide sequence ID" value="NZ_CP113257.1"/>
</dbReference>
<gene>
    <name evidence="1" type="ORF">OSV15_08235</name>
</gene>
<sequence>MLSTILIPESSRSISSYAERQLAHALKASYPIPVTGFLVDAFVIANAAVGISYQHARRESTGRFADGHLIRTSDIVELRRSDGRWFIKTRNSLYVVVTFKRHVGLPSLMALQRLMKSRIVFTSRQLH</sequence>
<organism evidence="1 2">
    <name type="scientific">Stutzerimonas frequens</name>
    <dbReference type="NCBI Taxonomy" id="2968969"/>
    <lineage>
        <taxon>Bacteria</taxon>
        <taxon>Pseudomonadati</taxon>
        <taxon>Pseudomonadota</taxon>
        <taxon>Gammaproteobacteria</taxon>
        <taxon>Pseudomonadales</taxon>
        <taxon>Pseudomonadaceae</taxon>
        <taxon>Stutzerimonas</taxon>
    </lineage>
</organism>
<accession>A0AA47E4S0</accession>
<protein>
    <submittedName>
        <fullName evidence="1">Uncharacterized protein</fullName>
    </submittedName>
</protein>
<evidence type="ECO:0000313" key="2">
    <source>
        <dbReference type="Proteomes" id="UP001164632"/>
    </source>
</evidence>
<dbReference type="EMBL" id="CP113257">
    <property type="protein sequence ID" value="WAE54139.1"/>
    <property type="molecule type" value="Genomic_DNA"/>
</dbReference>
<reference evidence="1" key="1">
    <citation type="submission" date="2022-11" db="EMBL/GenBank/DDBJ databases">
        <title>Genomic of Pseudomonas TF18.</title>
        <authorList>
            <person name="Liu T."/>
        </authorList>
    </citation>
    <scope>NUCLEOTIDE SEQUENCE</scope>
    <source>
        <strain evidence="1">TF18</strain>
    </source>
</reference>
<dbReference type="AlphaFoldDB" id="A0AA47E4S0"/>
<proteinExistence type="predicted"/>
<evidence type="ECO:0000313" key="1">
    <source>
        <dbReference type="EMBL" id="WAE54139.1"/>
    </source>
</evidence>